<proteinExistence type="predicted"/>
<evidence type="ECO:0000256" key="1">
    <source>
        <dbReference type="SAM" id="MobiDB-lite"/>
    </source>
</evidence>
<dbReference type="AlphaFoldDB" id="A0A2Z2H2R9"/>
<feature type="region of interest" description="Disordered" evidence="1">
    <location>
        <begin position="231"/>
        <end position="261"/>
    </location>
</feature>
<name>A0A2Z2H2R9_KLEPN</name>
<accession>A0A2Z2H2R9</accession>
<keyword evidence="2" id="KW-0614">Plasmid</keyword>
<geneLocation type="plasmid" evidence="2">
    <name>pKPN3-307_typeD</name>
</geneLocation>
<evidence type="ECO:0000313" key="2">
    <source>
        <dbReference type="EMBL" id="ARR90565.1"/>
    </source>
</evidence>
<dbReference type="EMBL" id="KY271407">
    <property type="protein sequence ID" value="ARR90565.1"/>
    <property type="molecule type" value="Genomic_DNA"/>
</dbReference>
<protein>
    <submittedName>
        <fullName evidence="2">Uncharacterized protein</fullName>
    </submittedName>
</protein>
<organism evidence="2">
    <name type="scientific">Klebsiella pneumoniae</name>
    <dbReference type="NCBI Taxonomy" id="573"/>
    <lineage>
        <taxon>Bacteria</taxon>
        <taxon>Pseudomonadati</taxon>
        <taxon>Pseudomonadota</taxon>
        <taxon>Gammaproteobacteria</taxon>
        <taxon>Enterobacterales</taxon>
        <taxon>Enterobacteriaceae</taxon>
        <taxon>Klebsiella/Raoultella group</taxon>
        <taxon>Klebsiella</taxon>
        <taxon>Klebsiella pneumoniae complex</taxon>
    </lineage>
</organism>
<sequence>MIAFNHVVPVLNLSVFNVRRAPAFAFEQSKRATIGGRFIRVDESRDLPLLHVVEDFTQKPVCSFAVTTGGEIKIDSAAPAVDGPVQIRPAAIDLHVGFIHVPRAKIGRVTPVPAQPFFHFRRITLNPAVNRGVIDIHSAFSQHLLQLTVTDAVFAVPAYGPQNDVTLKMPAFEWVHVQLHQQKGMISLSPPTICNSATENYLNCVNSESGRVRVEAKRASEEYGRVLRRYPLKPGETVERPQRGEVVSSSGVLPPLDPGEY</sequence>
<reference evidence="2" key="1">
    <citation type="journal article" date="2017" name="Microb. Genom.">
        <title>Diversity, virulence, and antimicrobial resistance of the KPC-producing Klebsiella pneumoniae ST307 clone.</title>
        <authorList>
            <person name="Villa L."/>
            <person name="Feudi C."/>
            <person name="Fortini D."/>
            <person name="Brisse S."/>
            <person name="Passet V."/>
            <person name="Bonura C."/>
            <person name="Endimiani A."/>
            <person name="Mammina C."/>
            <person name="Ocampo A.M."/>
            <person name="Jimenez J.N."/>
            <person name="Doumith M."/>
            <person name="Woodford N."/>
            <person name="Hopkins K."/>
            <person name="Carattoli A."/>
        </authorList>
    </citation>
    <scope>NUCLEOTIDE SEQUENCE</scope>
    <source>
        <strain evidence="2">CIV-4</strain>
        <plasmid evidence="2">pKPN3-307_typeD</plasmid>
    </source>
</reference>